<dbReference type="InterPro" id="IPR035959">
    <property type="entry name" value="RutC-like_sf"/>
</dbReference>
<accession>A0ABQ3GWT3</accession>
<dbReference type="PANTHER" id="PTHR47328:SF1">
    <property type="entry name" value="RUTC FAMILY PROTEIN YOAB"/>
    <property type="match status" value="1"/>
</dbReference>
<dbReference type="SUPFAM" id="SSF55298">
    <property type="entry name" value="YjgF-like"/>
    <property type="match status" value="1"/>
</dbReference>
<gene>
    <name evidence="1" type="ORF">GCM10007350_02940</name>
</gene>
<keyword evidence="2" id="KW-1185">Reference proteome</keyword>
<dbReference type="EMBL" id="BMYO01000001">
    <property type="protein sequence ID" value="GHD56250.1"/>
    <property type="molecule type" value="Genomic_DNA"/>
</dbReference>
<dbReference type="CDD" id="cd06150">
    <property type="entry name" value="YjgF_YER057c_UK114_like_2"/>
    <property type="match status" value="1"/>
</dbReference>
<sequence>MSNNDIHRHNPTPLWSDAVVFNRIACFVEVPESGNSFADQTRALLAQADRTLAAIGSDKSRLMMVTIYLPNLANRKALNEIWAEWLPEGCAPARACVRAELASPDLQIEIAFTAATRG</sequence>
<dbReference type="InterPro" id="IPR035709">
    <property type="entry name" value="YoaB-like"/>
</dbReference>
<name>A0ABQ3GWT3_9NEIS</name>
<dbReference type="Gene3D" id="3.30.1330.40">
    <property type="entry name" value="RutC-like"/>
    <property type="match status" value="1"/>
</dbReference>
<comment type="caution">
    <text evidence="1">The sequence shown here is derived from an EMBL/GenBank/DDBJ whole genome shotgun (WGS) entry which is preliminary data.</text>
</comment>
<protein>
    <recommendedName>
        <fullName evidence="3">RidA family protein</fullName>
    </recommendedName>
</protein>
<dbReference type="InterPro" id="IPR006175">
    <property type="entry name" value="YjgF/YER057c/UK114"/>
</dbReference>
<evidence type="ECO:0008006" key="3">
    <source>
        <dbReference type="Google" id="ProtNLM"/>
    </source>
</evidence>
<evidence type="ECO:0000313" key="1">
    <source>
        <dbReference type="EMBL" id="GHD56250.1"/>
    </source>
</evidence>
<proteinExistence type="predicted"/>
<organism evidence="1 2">
    <name type="scientific">Jeongeupia chitinilytica</name>
    <dbReference type="NCBI Taxonomy" id="1041641"/>
    <lineage>
        <taxon>Bacteria</taxon>
        <taxon>Pseudomonadati</taxon>
        <taxon>Pseudomonadota</taxon>
        <taxon>Betaproteobacteria</taxon>
        <taxon>Neisseriales</taxon>
        <taxon>Chitinibacteraceae</taxon>
        <taxon>Jeongeupia</taxon>
    </lineage>
</organism>
<dbReference type="PANTHER" id="PTHR47328">
    <property type="match status" value="1"/>
</dbReference>
<dbReference type="Proteomes" id="UP000604737">
    <property type="component" value="Unassembled WGS sequence"/>
</dbReference>
<dbReference type="RefSeq" id="WP_189458373.1">
    <property type="nucleotide sequence ID" value="NZ_BMYO01000001.1"/>
</dbReference>
<dbReference type="Pfam" id="PF01042">
    <property type="entry name" value="Ribonuc_L-PSP"/>
    <property type="match status" value="1"/>
</dbReference>
<evidence type="ECO:0000313" key="2">
    <source>
        <dbReference type="Proteomes" id="UP000604737"/>
    </source>
</evidence>
<reference evidence="2" key="1">
    <citation type="journal article" date="2019" name="Int. J. Syst. Evol. Microbiol.">
        <title>The Global Catalogue of Microorganisms (GCM) 10K type strain sequencing project: providing services to taxonomists for standard genome sequencing and annotation.</title>
        <authorList>
            <consortium name="The Broad Institute Genomics Platform"/>
            <consortium name="The Broad Institute Genome Sequencing Center for Infectious Disease"/>
            <person name="Wu L."/>
            <person name="Ma J."/>
        </authorList>
    </citation>
    <scope>NUCLEOTIDE SEQUENCE [LARGE SCALE GENOMIC DNA]</scope>
    <source>
        <strain evidence="2">KCTC 23701</strain>
    </source>
</reference>